<dbReference type="InterPro" id="IPR029058">
    <property type="entry name" value="AB_hydrolase_fold"/>
</dbReference>
<keyword evidence="3" id="KW-1185">Reference proteome</keyword>
<accession>A0A517X3M4</accession>
<dbReference type="OrthoDB" id="273342at2"/>
<name>A0A517X3M4_9PLAN</name>
<dbReference type="InterPro" id="IPR003140">
    <property type="entry name" value="PLipase/COase/thioEstase"/>
</dbReference>
<organism evidence="2 3">
    <name type="scientific">Gimesia aquarii</name>
    <dbReference type="NCBI Taxonomy" id="2527964"/>
    <lineage>
        <taxon>Bacteria</taxon>
        <taxon>Pseudomonadati</taxon>
        <taxon>Planctomycetota</taxon>
        <taxon>Planctomycetia</taxon>
        <taxon>Planctomycetales</taxon>
        <taxon>Planctomycetaceae</taxon>
        <taxon>Gimesia</taxon>
    </lineage>
</organism>
<gene>
    <name evidence="2" type="primary">estB_7</name>
    <name evidence="2" type="ORF">V202x_55140</name>
</gene>
<evidence type="ECO:0000259" key="1">
    <source>
        <dbReference type="Pfam" id="PF02230"/>
    </source>
</evidence>
<evidence type="ECO:0000313" key="3">
    <source>
        <dbReference type="Proteomes" id="UP000318384"/>
    </source>
</evidence>
<dbReference type="GO" id="GO:0106435">
    <property type="term" value="F:carboxylesterase activity"/>
    <property type="evidence" value="ECO:0007669"/>
    <property type="project" value="UniProtKB-EC"/>
</dbReference>
<sequence>MNHLIRYAITLTTLALISTETAYTQNPNVLLDDSFEEGKTAPDGWQRGAKISGVRYVYDKGRGKTGKRSLSLQKSARRYFPIAQWYRILPYSGKHTSLKVSGQVRAQQATKAILDVQFLDENGNQIGHKWASYIGAKKAGDAPVSHDWKEYSGEVSIPAKTRQIVVALQIYGPGKVWFDDIEATFVDSMAATTDKKDKEKENEIEVKVGKATGRYLLVPSKTKQTSSRGHALLIVLPGGNGSADFHPFVKRIHEHALSKDFILAQLIARQWTKYQRVVWPTEDSKTSVVKYTTEELVAAVIEDISKKQKIDASQIYLLAWSSGGPAAYATLLQKKTQVSGALIAMSVFKPKQLPEVTNAKNRSIYLLHSQQDLICPYWMAKSAHDTFTNAGVRTNLVDYPGGHGWKGNVYGNIRKGIDWLQNTK</sequence>
<protein>
    <submittedName>
        <fullName evidence="2">Carboxylesterase 2</fullName>
        <ecNumber evidence="2">3.1.1.1</ecNumber>
    </submittedName>
</protein>
<dbReference type="Gene3D" id="3.40.50.1820">
    <property type="entry name" value="alpha/beta hydrolase"/>
    <property type="match status" value="1"/>
</dbReference>
<feature type="domain" description="Phospholipase/carboxylesterase/thioesterase" evidence="1">
    <location>
        <begin position="283"/>
        <end position="405"/>
    </location>
</feature>
<dbReference type="EC" id="3.1.1.1" evidence="2"/>
<dbReference type="Pfam" id="PF02230">
    <property type="entry name" value="Abhydrolase_2"/>
    <property type="match status" value="1"/>
</dbReference>
<dbReference type="Proteomes" id="UP000318384">
    <property type="component" value="Chromosome"/>
</dbReference>
<dbReference type="AlphaFoldDB" id="A0A517X3M4"/>
<dbReference type="SUPFAM" id="SSF53474">
    <property type="entry name" value="alpha/beta-Hydrolases"/>
    <property type="match status" value="1"/>
</dbReference>
<reference evidence="2 3" key="1">
    <citation type="submission" date="2019-03" db="EMBL/GenBank/DDBJ databases">
        <title>Deep-cultivation of Planctomycetes and their phenomic and genomic characterization uncovers novel biology.</title>
        <authorList>
            <person name="Wiegand S."/>
            <person name="Jogler M."/>
            <person name="Boedeker C."/>
            <person name="Pinto D."/>
            <person name="Vollmers J."/>
            <person name="Rivas-Marin E."/>
            <person name="Kohn T."/>
            <person name="Peeters S.H."/>
            <person name="Heuer A."/>
            <person name="Rast P."/>
            <person name="Oberbeckmann S."/>
            <person name="Bunk B."/>
            <person name="Jeske O."/>
            <person name="Meyerdierks A."/>
            <person name="Storesund J.E."/>
            <person name="Kallscheuer N."/>
            <person name="Luecker S."/>
            <person name="Lage O.M."/>
            <person name="Pohl T."/>
            <person name="Merkel B.J."/>
            <person name="Hornburger P."/>
            <person name="Mueller R.-W."/>
            <person name="Bruemmer F."/>
            <person name="Labrenz M."/>
            <person name="Spormann A.M."/>
            <person name="Op den Camp H."/>
            <person name="Overmann J."/>
            <person name="Amann R."/>
            <person name="Jetten M.S.M."/>
            <person name="Mascher T."/>
            <person name="Medema M.H."/>
            <person name="Devos D.P."/>
            <person name="Kaster A.-K."/>
            <person name="Ovreas L."/>
            <person name="Rohde M."/>
            <person name="Galperin M.Y."/>
            <person name="Jogler C."/>
        </authorList>
    </citation>
    <scope>NUCLEOTIDE SEQUENCE [LARGE SCALE GENOMIC DNA]</scope>
    <source>
        <strain evidence="2 3">V202</strain>
    </source>
</reference>
<keyword evidence="2" id="KW-0378">Hydrolase</keyword>
<dbReference type="RefSeq" id="WP_145180026.1">
    <property type="nucleotide sequence ID" value="NZ_CP037422.1"/>
</dbReference>
<dbReference type="EMBL" id="CP037422">
    <property type="protein sequence ID" value="QDU12089.1"/>
    <property type="molecule type" value="Genomic_DNA"/>
</dbReference>
<proteinExistence type="predicted"/>
<dbReference type="Gene3D" id="2.60.120.260">
    <property type="entry name" value="Galactose-binding domain-like"/>
    <property type="match status" value="1"/>
</dbReference>
<evidence type="ECO:0000313" key="2">
    <source>
        <dbReference type="EMBL" id="QDU12089.1"/>
    </source>
</evidence>